<evidence type="ECO:0000313" key="4">
    <source>
        <dbReference type="Proteomes" id="UP001286313"/>
    </source>
</evidence>
<name>A0AAE1K5I6_PETCI</name>
<comment type="caution">
    <text evidence="3">The sequence shown here is derived from an EMBL/GenBank/DDBJ whole genome shotgun (WGS) entry which is preliminary data.</text>
</comment>
<feature type="region of interest" description="Disordered" evidence="1">
    <location>
        <begin position="65"/>
        <end position="87"/>
    </location>
</feature>
<dbReference type="AlphaFoldDB" id="A0AAE1K5I6"/>
<protein>
    <submittedName>
        <fullName evidence="3">Uncharacterized protein</fullName>
    </submittedName>
</protein>
<evidence type="ECO:0000313" key="3">
    <source>
        <dbReference type="EMBL" id="KAK3863438.1"/>
    </source>
</evidence>
<accession>A0AAE1K5I6</accession>
<gene>
    <name evidence="3" type="ORF">Pcinc_030794</name>
    <name evidence="2" type="ORF">Pcinc_034800</name>
</gene>
<dbReference type="Proteomes" id="UP001286313">
    <property type="component" value="Unassembled WGS sequence"/>
</dbReference>
<dbReference type="EMBL" id="JAWQEG010005133">
    <property type="protein sequence ID" value="KAK3859051.1"/>
    <property type="molecule type" value="Genomic_DNA"/>
</dbReference>
<proteinExistence type="predicted"/>
<evidence type="ECO:0000313" key="2">
    <source>
        <dbReference type="EMBL" id="KAK3859051.1"/>
    </source>
</evidence>
<dbReference type="EMBL" id="JAWQEG010004012">
    <property type="protein sequence ID" value="KAK3863438.1"/>
    <property type="molecule type" value="Genomic_DNA"/>
</dbReference>
<organism evidence="3 4">
    <name type="scientific">Petrolisthes cinctipes</name>
    <name type="common">Flat porcelain crab</name>
    <dbReference type="NCBI Taxonomy" id="88211"/>
    <lineage>
        <taxon>Eukaryota</taxon>
        <taxon>Metazoa</taxon>
        <taxon>Ecdysozoa</taxon>
        <taxon>Arthropoda</taxon>
        <taxon>Crustacea</taxon>
        <taxon>Multicrustacea</taxon>
        <taxon>Malacostraca</taxon>
        <taxon>Eumalacostraca</taxon>
        <taxon>Eucarida</taxon>
        <taxon>Decapoda</taxon>
        <taxon>Pleocyemata</taxon>
        <taxon>Anomura</taxon>
        <taxon>Galatheoidea</taxon>
        <taxon>Porcellanidae</taxon>
        <taxon>Petrolisthes</taxon>
    </lineage>
</organism>
<reference evidence="3" key="1">
    <citation type="submission" date="2023-10" db="EMBL/GenBank/DDBJ databases">
        <title>Genome assemblies of two species of porcelain crab, Petrolisthes cinctipes and Petrolisthes manimaculis (Anomura: Porcellanidae).</title>
        <authorList>
            <person name="Angst P."/>
        </authorList>
    </citation>
    <scope>NUCLEOTIDE SEQUENCE</scope>
    <source>
        <strain evidence="3">PB745_01</strain>
        <tissue evidence="3">Gill</tissue>
    </source>
</reference>
<evidence type="ECO:0000256" key="1">
    <source>
        <dbReference type="SAM" id="MobiDB-lite"/>
    </source>
</evidence>
<sequence length="87" mass="9909">MSGAVEMLSEPLWQFPSHHNTHMSYERLGHAKITHAFLTEKELRKFLRASTTSIKENLLHVFPTSTKPTTPLTPQPARRISAITKTK</sequence>
<keyword evidence="4" id="KW-1185">Reference proteome</keyword>
<feature type="compositionally biased region" description="Low complexity" evidence="1">
    <location>
        <begin position="65"/>
        <end position="76"/>
    </location>
</feature>